<dbReference type="InterPro" id="IPR036909">
    <property type="entry name" value="Cyt_c-like_dom_sf"/>
</dbReference>
<dbReference type="GO" id="GO:0020037">
    <property type="term" value="F:heme binding"/>
    <property type="evidence" value="ECO:0007669"/>
    <property type="project" value="InterPro"/>
</dbReference>
<dbReference type="Gene3D" id="1.10.760.10">
    <property type="entry name" value="Cytochrome c-like domain"/>
    <property type="match status" value="1"/>
</dbReference>
<dbReference type="STRING" id="1867952.MTBPR1_90142"/>
<feature type="domain" description="Cytochrome c" evidence="10">
    <location>
        <begin position="38"/>
        <end position="137"/>
    </location>
</feature>
<evidence type="ECO:0000256" key="3">
    <source>
        <dbReference type="ARBA" id="ARBA00022617"/>
    </source>
</evidence>
<keyword evidence="12" id="KW-1185">Reference proteome</keyword>
<dbReference type="Proteomes" id="UP000231658">
    <property type="component" value="Unassembled WGS sequence"/>
</dbReference>
<dbReference type="SUPFAM" id="SSF46626">
    <property type="entry name" value="Cytochrome c"/>
    <property type="match status" value="1"/>
</dbReference>
<keyword evidence="2" id="KW-0813">Transport</keyword>
<evidence type="ECO:0000256" key="4">
    <source>
        <dbReference type="ARBA" id="ARBA00022660"/>
    </source>
</evidence>
<evidence type="ECO:0000259" key="10">
    <source>
        <dbReference type="PROSITE" id="PS51007"/>
    </source>
</evidence>
<accession>A0A1C3RLY7</accession>
<gene>
    <name evidence="11" type="ORF">MTBPR1_90142</name>
</gene>
<dbReference type="GO" id="GO:0009055">
    <property type="term" value="F:electron transfer activity"/>
    <property type="evidence" value="ECO:0007669"/>
    <property type="project" value="InterPro"/>
</dbReference>
<keyword evidence="9" id="KW-0812">Transmembrane</keyword>
<evidence type="ECO:0000313" key="12">
    <source>
        <dbReference type="Proteomes" id="UP000231658"/>
    </source>
</evidence>
<keyword evidence="6" id="KW-0249">Electron transport</keyword>
<keyword evidence="9" id="KW-0472">Membrane</keyword>
<dbReference type="InterPro" id="IPR051459">
    <property type="entry name" value="Cytochrome_c-type_DH"/>
</dbReference>
<keyword evidence="3 8" id="KW-0349">Heme</keyword>
<reference evidence="11 12" key="1">
    <citation type="submission" date="2016-07" db="EMBL/GenBank/DDBJ databases">
        <authorList>
            <person name="Lefevre C.T."/>
        </authorList>
    </citation>
    <scope>NUCLEOTIDE SEQUENCE [LARGE SCALE GENOMIC DNA]</scope>
    <source>
        <strain evidence="11">PR1</strain>
    </source>
</reference>
<dbReference type="InterPro" id="IPR008168">
    <property type="entry name" value="Cyt_C_IC"/>
</dbReference>
<dbReference type="PROSITE" id="PS51007">
    <property type="entry name" value="CYTC"/>
    <property type="match status" value="1"/>
</dbReference>
<dbReference type="AlphaFoldDB" id="A0A1C3RLY7"/>
<evidence type="ECO:0000256" key="2">
    <source>
        <dbReference type="ARBA" id="ARBA00022448"/>
    </source>
</evidence>
<dbReference type="InterPro" id="IPR009056">
    <property type="entry name" value="Cyt_c-like_dom"/>
</dbReference>
<evidence type="ECO:0000313" key="11">
    <source>
        <dbReference type="EMBL" id="SCA58295.1"/>
    </source>
</evidence>
<protein>
    <submittedName>
        <fullName evidence="11">Cytochrome c class I</fullName>
    </submittedName>
</protein>
<keyword evidence="7 8" id="KW-0408">Iron</keyword>
<evidence type="ECO:0000256" key="5">
    <source>
        <dbReference type="ARBA" id="ARBA00022723"/>
    </source>
</evidence>
<dbReference type="RefSeq" id="WP_069190294.1">
    <property type="nucleotide sequence ID" value="NZ_FLYE01000048.1"/>
</dbReference>
<proteinExistence type="predicted"/>
<evidence type="ECO:0000256" key="9">
    <source>
        <dbReference type="SAM" id="Phobius"/>
    </source>
</evidence>
<dbReference type="OrthoDB" id="9811281at2"/>
<sequence>MNNKSLLYIAISLAAIAAVGVYVQNSQVLPLIDAKNVEMVQQGKPLYYIHCASCHGKNREGEVKEWRVRKNDGTFPAPPHDETGHTWHHNDKYLFDYTRLGGQKMVPDDYKSAMPGFGDKMTNSEIRAVLAFIKSRWPEAIQTRQQEMN</sequence>
<organism evidence="11 12">
    <name type="scientific">Candidatus Terasakiella magnetica</name>
    <dbReference type="NCBI Taxonomy" id="1867952"/>
    <lineage>
        <taxon>Bacteria</taxon>
        <taxon>Pseudomonadati</taxon>
        <taxon>Pseudomonadota</taxon>
        <taxon>Alphaproteobacteria</taxon>
        <taxon>Rhodospirillales</taxon>
        <taxon>Terasakiellaceae</taxon>
        <taxon>Terasakiella</taxon>
    </lineage>
</organism>
<dbReference type="Pfam" id="PF00034">
    <property type="entry name" value="Cytochrom_C"/>
    <property type="match status" value="1"/>
</dbReference>
<keyword evidence="5 8" id="KW-0479">Metal-binding</keyword>
<evidence type="ECO:0000256" key="1">
    <source>
        <dbReference type="ARBA" id="ARBA00001926"/>
    </source>
</evidence>
<comment type="cofactor">
    <cofactor evidence="1">
        <name>heme c</name>
        <dbReference type="ChEBI" id="CHEBI:61717"/>
    </cofactor>
</comment>
<dbReference type="PANTHER" id="PTHR35008">
    <property type="entry name" value="BLL4482 PROTEIN-RELATED"/>
    <property type="match status" value="1"/>
</dbReference>
<dbReference type="EMBL" id="FLYE01000048">
    <property type="protein sequence ID" value="SCA58295.1"/>
    <property type="molecule type" value="Genomic_DNA"/>
</dbReference>
<evidence type="ECO:0000256" key="6">
    <source>
        <dbReference type="ARBA" id="ARBA00022982"/>
    </source>
</evidence>
<evidence type="ECO:0000256" key="8">
    <source>
        <dbReference type="PROSITE-ProRule" id="PRU00433"/>
    </source>
</evidence>
<dbReference type="PANTHER" id="PTHR35008:SF4">
    <property type="entry name" value="BLL4482 PROTEIN"/>
    <property type="match status" value="1"/>
</dbReference>
<keyword evidence="9" id="KW-1133">Transmembrane helix</keyword>
<evidence type="ECO:0000256" key="7">
    <source>
        <dbReference type="ARBA" id="ARBA00023004"/>
    </source>
</evidence>
<name>A0A1C3RLY7_9PROT</name>
<keyword evidence="4" id="KW-0679">Respiratory chain</keyword>
<dbReference type="GO" id="GO:0005506">
    <property type="term" value="F:iron ion binding"/>
    <property type="evidence" value="ECO:0007669"/>
    <property type="project" value="InterPro"/>
</dbReference>
<feature type="transmembrane region" description="Helical" evidence="9">
    <location>
        <begin position="6"/>
        <end position="23"/>
    </location>
</feature>
<dbReference type="PRINTS" id="PR00605">
    <property type="entry name" value="CYTCHROMECIC"/>
</dbReference>